<organism evidence="5">
    <name type="scientific">anaerobic digester metagenome</name>
    <dbReference type="NCBI Taxonomy" id="1263854"/>
    <lineage>
        <taxon>unclassified sequences</taxon>
        <taxon>metagenomes</taxon>
        <taxon>ecological metagenomes</taxon>
    </lineage>
</organism>
<dbReference type="AlphaFoldDB" id="A0A485LXH5"/>
<dbReference type="InterPro" id="IPR006645">
    <property type="entry name" value="NGN-like_dom"/>
</dbReference>
<dbReference type="SUPFAM" id="SSF82679">
    <property type="entry name" value="N-utilization substance G protein NusG, N-terminal domain"/>
    <property type="match status" value="1"/>
</dbReference>
<dbReference type="SMART" id="SM00738">
    <property type="entry name" value="NGN"/>
    <property type="match status" value="1"/>
</dbReference>
<dbReference type="InterPro" id="IPR008991">
    <property type="entry name" value="Translation_prot_SH3-like_sf"/>
</dbReference>
<evidence type="ECO:0000256" key="3">
    <source>
        <dbReference type="ARBA" id="ARBA00023163"/>
    </source>
</evidence>
<feature type="domain" description="NusG-like N-terminal" evidence="4">
    <location>
        <begin position="1"/>
        <end position="100"/>
    </location>
</feature>
<dbReference type="EMBL" id="CAADRM010000079">
    <property type="protein sequence ID" value="VFU13347.1"/>
    <property type="molecule type" value="Genomic_DNA"/>
</dbReference>
<accession>A0A485LXH5</accession>
<reference evidence="5" key="1">
    <citation type="submission" date="2019-03" db="EMBL/GenBank/DDBJ databases">
        <authorList>
            <person name="Hao L."/>
        </authorList>
    </citation>
    <scope>NUCLEOTIDE SEQUENCE</scope>
</reference>
<sequence>MKQWFVVQTNPKEEDVACMVLRQQGIVIYQPFMERYIFHARKKVLKKYPLFPNYIFANIAPTEEEYHKIRWCRGVRRILLDNYQPVPIDDDFIRGLCTLEDKESGTIKKPVSFAPGDVVRIKSGPMKDLYGVFEAWGSDEGRVRILIEMVSNRAKVVMHASLIEKA</sequence>
<name>A0A485LXH5_9ZZZZ</name>
<dbReference type="GO" id="GO:0005829">
    <property type="term" value="C:cytosol"/>
    <property type="evidence" value="ECO:0007669"/>
    <property type="project" value="TreeGrafter"/>
</dbReference>
<dbReference type="GO" id="GO:0006354">
    <property type="term" value="P:DNA-templated transcription elongation"/>
    <property type="evidence" value="ECO:0007669"/>
    <property type="project" value="InterPro"/>
</dbReference>
<keyword evidence="1" id="KW-0889">Transcription antitermination</keyword>
<proteinExistence type="predicted"/>
<evidence type="ECO:0000313" key="5">
    <source>
        <dbReference type="EMBL" id="VFU13347.1"/>
    </source>
</evidence>
<keyword evidence="2" id="KW-0805">Transcription regulation</keyword>
<gene>
    <name evidence="5" type="ORF">SCFA_180035</name>
</gene>
<dbReference type="Pfam" id="PF02357">
    <property type="entry name" value="NusG"/>
    <property type="match status" value="1"/>
</dbReference>
<dbReference type="InterPro" id="IPR036735">
    <property type="entry name" value="NGN_dom_sf"/>
</dbReference>
<dbReference type="InterPro" id="IPR043425">
    <property type="entry name" value="NusG-like"/>
</dbReference>
<evidence type="ECO:0000256" key="1">
    <source>
        <dbReference type="ARBA" id="ARBA00022814"/>
    </source>
</evidence>
<dbReference type="PANTHER" id="PTHR30265:SF7">
    <property type="entry name" value="TRANSCRIPTION ANTITERMINATION PROTEIN RFAH"/>
    <property type="match status" value="1"/>
</dbReference>
<dbReference type="SUPFAM" id="SSF50104">
    <property type="entry name" value="Translation proteins SH3-like domain"/>
    <property type="match status" value="1"/>
</dbReference>
<evidence type="ECO:0000256" key="2">
    <source>
        <dbReference type="ARBA" id="ARBA00023015"/>
    </source>
</evidence>
<protein>
    <recommendedName>
        <fullName evidence="4">NusG-like N-terminal domain-containing protein</fullName>
    </recommendedName>
</protein>
<dbReference type="GO" id="GO:0031564">
    <property type="term" value="P:transcription antitermination"/>
    <property type="evidence" value="ECO:0007669"/>
    <property type="project" value="UniProtKB-KW"/>
</dbReference>
<dbReference type="PANTHER" id="PTHR30265">
    <property type="entry name" value="RHO-INTERACTING TRANSCRIPTION TERMINATION FACTOR NUSG"/>
    <property type="match status" value="1"/>
</dbReference>
<dbReference type="Gene3D" id="3.30.70.940">
    <property type="entry name" value="NusG, N-terminal domain"/>
    <property type="match status" value="1"/>
</dbReference>
<keyword evidence="3" id="KW-0804">Transcription</keyword>
<dbReference type="CDD" id="cd06091">
    <property type="entry name" value="KOW_NusG"/>
    <property type="match status" value="1"/>
</dbReference>
<evidence type="ECO:0000259" key="4">
    <source>
        <dbReference type="SMART" id="SM00738"/>
    </source>
</evidence>